<evidence type="ECO:0000313" key="1">
    <source>
        <dbReference type="EMBL" id="KXJ87129.1"/>
    </source>
</evidence>
<dbReference type="EMBL" id="KQ964264">
    <property type="protein sequence ID" value="KXJ87129.1"/>
    <property type="molecule type" value="Genomic_DNA"/>
</dbReference>
<gene>
    <name evidence="1" type="ORF">Micbo1qcDRAFT_208523</name>
</gene>
<proteinExistence type="predicted"/>
<accession>A0A136IR05</accession>
<dbReference type="Proteomes" id="UP000070501">
    <property type="component" value="Unassembled WGS sequence"/>
</dbReference>
<dbReference type="InParanoid" id="A0A136IR05"/>
<name>A0A136IR05_9PEZI</name>
<evidence type="ECO:0000313" key="2">
    <source>
        <dbReference type="Proteomes" id="UP000070501"/>
    </source>
</evidence>
<dbReference type="OrthoDB" id="5003643at2759"/>
<dbReference type="AlphaFoldDB" id="A0A136IR05"/>
<organism evidence="1 2">
    <name type="scientific">Microdochium bolleyi</name>
    <dbReference type="NCBI Taxonomy" id="196109"/>
    <lineage>
        <taxon>Eukaryota</taxon>
        <taxon>Fungi</taxon>
        <taxon>Dikarya</taxon>
        <taxon>Ascomycota</taxon>
        <taxon>Pezizomycotina</taxon>
        <taxon>Sordariomycetes</taxon>
        <taxon>Xylariomycetidae</taxon>
        <taxon>Xylariales</taxon>
        <taxon>Microdochiaceae</taxon>
        <taxon>Microdochium</taxon>
    </lineage>
</organism>
<sequence>MRPSSAVGLASVTLASVAEARHIFQYINLSVGVTWATITTADGKTHNYGWFLDGCKNNFDFLRETCIDYGRERAHVIFADDGRKICFKLTKKDGGSNCSPNRCDHYEYRTYTEVRCSW</sequence>
<protein>
    <submittedName>
        <fullName evidence="1">Uncharacterized protein</fullName>
    </submittedName>
</protein>
<reference evidence="2" key="1">
    <citation type="submission" date="2016-02" db="EMBL/GenBank/DDBJ databases">
        <title>Draft genome sequence of Microdochium bolleyi, a fungal endophyte of beachgrass.</title>
        <authorList>
            <consortium name="DOE Joint Genome Institute"/>
            <person name="David A.S."/>
            <person name="May G."/>
            <person name="Haridas S."/>
            <person name="Lim J."/>
            <person name="Wang M."/>
            <person name="Labutti K."/>
            <person name="Lipzen A."/>
            <person name="Barry K."/>
            <person name="Grigoriev I.V."/>
        </authorList>
    </citation>
    <scope>NUCLEOTIDE SEQUENCE [LARGE SCALE GENOMIC DNA]</scope>
    <source>
        <strain evidence="2">J235TASD1</strain>
    </source>
</reference>
<keyword evidence="2" id="KW-1185">Reference proteome</keyword>